<dbReference type="Gene3D" id="3.20.20.80">
    <property type="entry name" value="Glycosidases"/>
    <property type="match status" value="1"/>
</dbReference>
<organism evidence="5 6">
    <name type="scientific">Formosa undariae</name>
    <dbReference type="NCBI Taxonomy" id="1325436"/>
    <lineage>
        <taxon>Bacteria</taxon>
        <taxon>Pseudomonadati</taxon>
        <taxon>Bacteroidota</taxon>
        <taxon>Flavobacteriia</taxon>
        <taxon>Flavobacteriales</taxon>
        <taxon>Flavobacteriaceae</taxon>
        <taxon>Formosa</taxon>
    </lineage>
</organism>
<evidence type="ECO:0000259" key="3">
    <source>
        <dbReference type="Pfam" id="PF11790"/>
    </source>
</evidence>
<dbReference type="RefSeq" id="WP_382381928.1">
    <property type="nucleotide sequence ID" value="NZ_JBHMEZ010000003.1"/>
</dbReference>
<dbReference type="PANTHER" id="PTHR34154:SF3">
    <property type="entry name" value="ALKALI-SENSITIVE LINKAGE PROTEIN 1"/>
    <property type="match status" value="1"/>
</dbReference>
<dbReference type="Gene3D" id="1.20.1270.90">
    <property type="entry name" value="AF1782-like"/>
    <property type="match status" value="1"/>
</dbReference>
<accession>A0ABV5EZZ7</accession>
<feature type="chain" id="PRO_5046279053" evidence="2">
    <location>
        <begin position="20"/>
        <end position="724"/>
    </location>
</feature>
<dbReference type="InterPro" id="IPR017853">
    <property type="entry name" value="GH"/>
</dbReference>
<dbReference type="InterPro" id="IPR026444">
    <property type="entry name" value="Secre_tail"/>
</dbReference>
<gene>
    <name evidence="5" type="ORF">ACFFVB_06605</name>
</gene>
<dbReference type="SUPFAM" id="SSF51445">
    <property type="entry name" value="(Trans)glycosidases"/>
    <property type="match status" value="1"/>
</dbReference>
<evidence type="ECO:0000313" key="5">
    <source>
        <dbReference type="EMBL" id="MFB9052749.1"/>
    </source>
</evidence>
<feature type="domain" description="Secretion system C-terminal sorting" evidence="4">
    <location>
        <begin position="650"/>
        <end position="722"/>
    </location>
</feature>
<dbReference type="GO" id="GO:0016787">
    <property type="term" value="F:hydrolase activity"/>
    <property type="evidence" value="ECO:0007669"/>
    <property type="project" value="UniProtKB-KW"/>
</dbReference>
<evidence type="ECO:0000313" key="6">
    <source>
        <dbReference type="Proteomes" id="UP001589605"/>
    </source>
</evidence>
<evidence type="ECO:0000256" key="2">
    <source>
        <dbReference type="SAM" id="SignalP"/>
    </source>
</evidence>
<keyword evidence="5" id="KW-0378">Hydrolase</keyword>
<dbReference type="InterPro" id="IPR024655">
    <property type="entry name" value="Asl1_glyco_hydro_catalytic"/>
</dbReference>
<dbReference type="Pfam" id="PF18962">
    <property type="entry name" value="Por_Secre_tail"/>
    <property type="match status" value="1"/>
</dbReference>
<reference evidence="5 6" key="1">
    <citation type="submission" date="2024-09" db="EMBL/GenBank/DDBJ databases">
        <authorList>
            <person name="Sun Q."/>
            <person name="Mori K."/>
        </authorList>
    </citation>
    <scope>NUCLEOTIDE SEQUENCE [LARGE SCALE GENOMIC DNA]</scope>
    <source>
        <strain evidence="5 6">CECT 8286</strain>
    </source>
</reference>
<name>A0ABV5EZZ7_9FLAO</name>
<evidence type="ECO:0000256" key="1">
    <source>
        <dbReference type="ARBA" id="ARBA00022729"/>
    </source>
</evidence>
<sequence length="724" mass="80598">MKKKLLYAILLSFTINTFSQTTDCGNIVDDTFDETGALPNVWTEYNTSGRVTAESGKLKFNHNIDMPSASRTLTPISSNATFSFDVSASRNSVNCQIHLISSTGKYLSSIAIGLGPATIKYATSMEEEVPSGFTTGTPEVSFKTNTVYTLSTQVDFTTKKVKIFNNGKLMAANIAFLEDVEDIAKIDIQLIYMYANNGQFYFDNISLLSGEENRLLLASNTNEAENILNSSSIGSSYNQYPQSAVDDFKLAIDNANAVLNNCESNANTIDNSILNLQTAQEIFDATRVNNPVLKMYNALNFSGEEHEIYCGYYNGGLGEYEDWAVSFTLEKGYMATFAQDINGLGVSKIYIAQDNAIEINLPVDLQNTISFIRVSPWFPVGKKGSLGGDIKWSSTDNYNTTWHYSWGLTDQNSEGIEFVPMAWSKADSWTSLEKMEEAGENMSFNHLLAFNEPDNKDQSNLTVAEALEAYPKLLASGLRLGAPGVENIQYSTTNDSFNQDSWIQEFMDSCVVRGYRVDFIPAHDYVRRSKSSFLERFKGLHDRYNLPIWVTEYNYGNPNFGSANLTEEQGYTNIKGLTEVLEEADFIERYNWYYFFGASTGIGGMTDGKLNSTGQFYRNLESQNPSYIQEIYEQDSSLSITDLDINKIGIYPNPVTTATLNITYSGALLSHDTVVKIFNTNGQEVLTKTGKPIQIDISKLSNGFYLVQVISGDINTSKKIIITN</sequence>
<proteinExistence type="predicted"/>
<keyword evidence="1 2" id="KW-0732">Signal</keyword>
<feature type="signal peptide" evidence="2">
    <location>
        <begin position="1"/>
        <end position="19"/>
    </location>
</feature>
<keyword evidence="6" id="KW-1185">Reference proteome</keyword>
<dbReference type="NCBIfam" id="TIGR04183">
    <property type="entry name" value="Por_Secre_tail"/>
    <property type="match status" value="1"/>
</dbReference>
<protein>
    <submittedName>
        <fullName evidence="5">Glycosyl hydrolase</fullName>
    </submittedName>
</protein>
<feature type="domain" description="Asl1-like glycosyl hydrolase catalytic" evidence="3">
    <location>
        <begin position="393"/>
        <end position="617"/>
    </location>
</feature>
<dbReference type="InterPro" id="IPR053183">
    <property type="entry name" value="ASL1"/>
</dbReference>
<dbReference type="EMBL" id="JBHMEZ010000003">
    <property type="protein sequence ID" value="MFB9052749.1"/>
    <property type="molecule type" value="Genomic_DNA"/>
</dbReference>
<comment type="caution">
    <text evidence="5">The sequence shown here is derived from an EMBL/GenBank/DDBJ whole genome shotgun (WGS) entry which is preliminary data.</text>
</comment>
<evidence type="ECO:0000259" key="4">
    <source>
        <dbReference type="Pfam" id="PF18962"/>
    </source>
</evidence>
<dbReference type="Proteomes" id="UP001589605">
    <property type="component" value="Unassembled WGS sequence"/>
</dbReference>
<dbReference type="PANTHER" id="PTHR34154">
    <property type="entry name" value="ALKALI-SENSITIVE LINKAGE PROTEIN 1"/>
    <property type="match status" value="1"/>
</dbReference>
<dbReference type="Pfam" id="PF11790">
    <property type="entry name" value="Glyco_hydro_cc"/>
    <property type="match status" value="1"/>
</dbReference>